<keyword evidence="2" id="KW-1185">Reference proteome</keyword>
<reference evidence="1" key="1">
    <citation type="submission" date="2021-02" db="EMBL/GenBank/DDBJ databases">
        <authorList>
            <consortium name="DOE Joint Genome Institute"/>
            <person name="Ahrendt S."/>
            <person name="Looney B.P."/>
            <person name="Miyauchi S."/>
            <person name="Morin E."/>
            <person name="Drula E."/>
            <person name="Courty P.E."/>
            <person name="Chicoki N."/>
            <person name="Fauchery L."/>
            <person name="Kohler A."/>
            <person name="Kuo A."/>
            <person name="Labutti K."/>
            <person name="Pangilinan J."/>
            <person name="Lipzen A."/>
            <person name="Riley R."/>
            <person name="Andreopoulos W."/>
            <person name="He G."/>
            <person name="Johnson J."/>
            <person name="Barry K.W."/>
            <person name="Grigoriev I.V."/>
            <person name="Nagy L."/>
            <person name="Hibbett D."/>
            <person name="Henrissat B."/>
            <person name="Matheny P.B."/>
            <person name="Labbe J."/>
            <person name="Martin F."/>
        </authorList>
    </citation>
    <scope>NUCLEOTIDE SEQUENCE</scope>
    <source>
        <strain evidence="1">EC-137</strain>
    </source>
</reference>
<organism evidence="1 2">
    <name type="scientific">Vararia minispora EC-137</name>
    <dbReference type="NCBI Taxonomy" id="1314806"/>
    <lineage>
        <taxon>Eukaryota</taxon>
        <taxon>Fungi</taxon>
        <taxon>Dikarya</taxon>
        <taxon>Basidiomycota</taxon>
        <taxon>Agaricomycotina</taxon>
        <taxon>Agaricomycetes</taxon>
        <taxon>Russulales</taxon>
        <taxon>Lachnocladiaceae</taxon>
        <taxon>Vararia</taxon>
    </lineage>
</organism>
<evidence type="ECO:0000313" key="1">
    <source>
        <dbReference type="EMBL" id="KAI0030394.1"/>
    </source>
</evidence>
<proteinExistence type="predicted"/>
<gene>
    <name evidence="1" type="ORF">K488DRAFT_72222</name>
</gene>
<reference evidence="1" key="2">
    <citation type="journal article" date="2022" name="New Phytol.">
        <title>Evolutionary transition to the ectomycorrhizal habit in the genomes of a hyperdiverse lineage of mushroom-forming fungi.</title>
        <authorList>
            <person name="Looney B."/>
            <person name="Miyauchi S."/>
            <person name="Morin E."/>
            <person name="Drula E."/>
            <person name="Courty P.E."/>
            <person name="Kohler A."/>
            <person name="Kuo A."/>
            <person name="LaButti K."/>
            <person name="Pangilinan J."/>
            <person name="Lipzen A."/>
            <person name="Riley R."/>
            <person name="Andreopoulos W."/>
            <person name="He G."/>
            <person name="Johnson J."/>
            <person name="Nolan M."/>
            <person name="Tritt A."/>
            <person name="Barry K.W."/>
            <person name="Grigoriev I.V."/>
            <person name="Nagy L.G."/>
            <person name="Hibbett D."/>
            <person name="Henrissat B."/>
            <person name="Matheny P.B."/>
            <person name="Labbe J."/>
            <person name="Martin F.M."/>
        </authorList>
    </citation>
    <scope>NUCLEOTIDE SEQUENCE</scope>
    <source>
        <strain evidence="1">EC-137</strain>
    </source>
</reference>
<name>A0ACB8QF02_9AGAM</name>
<protein>
    <submittedName>
        <fullName evidence="1">Uncharacterized protein</fullName>
    </submittedName>
</protein>
<sequence>MAPRQRQTITLDPEVAAILNEEPDYIPVTMPFDESLIDPQLRDKRPRPDEDDSAAGNGRSVSANLVLHARSLGQAKRLKTNDCQALEQFAKADVEVQLVESFALGLEVKHLLSTMQVATPFKLSSSAEVNINYFAGAVLVSPRVPFYRDDALITIVLNVLTQRTKDVPLSVMKNPAHMHEVCAAIREAFTQHHANFKKIVRFPGSVAHFVANYEILKRATAASGNPSSTISVPFCARVTMMRTMYGKSVADLWGDIDAQLATIREQAGNDSPKILRIYKHFLESDIRKYGDLTMAVLSDRAPAVEVPDGCQEHIAEFLSALGTSAITATAATEAATNATSSEGASSSTNAMFATAAVGTPGSSSGAAGGSAAEDAEDADN</sequence>
<accession>A0ACB8QF02</accession>
<dbReference type="Proteomes" id="UP000814128">
    <property type="component" value="Unassembled WGS sequence"/>
</dbReference>
<comment type="caution">
    <text evidence="1">The sequence shown here is derived from an EMBL/GenBank/DDBJ whole genome shotgun (WGS) entry which is preliminary data.</text>
</comment>
<evidence type="ECO:0000313" key="2">
    <source>
        <dbReference type="Proteomes" id="UP000814128"/>
    </source>
</evidence>
<dbReference type="EMBL" id="MU273624">
    <property type="protein sequence ID" value="KAI0030394.1"/>
    <property type="molecule type" value="Genomic_DNA"/>
</dbReference>